<evidence type="ECO:0000313" key="1">
    <source>
        <dbReference type="EMBL" id="ATL48204.1"/>
    </source>
</evidence>
<evidence type="ECO:0008006" key="3">
    <source>
        <dbReference type="Google" id="ProtNLM"/>
    </source>
</evidence>
<dbReference type="Gene3D" id="2.180.10.10">
    <property type="entry name" value="RHS repeat-associated core"/>
    <property type="match status" value="1"/>
</dbReference>
<dbReference type="InterPro" id="IPR050708">
    <property type="entry name" value="T6SS_VgrG/RHS"/>
</dbReference>
<evidence type="ECO:0000313" key="2">
    <source>
        <dbReference type="Proteomes" id="UP000220133"/>
    </source>
</evidence>
<dbReference type="RefSeq" id="WP_098194581.1">
    <property type="nucleotide sequence ID" value="NZ_CP023777.1"/>
</dbReference>
<protein>
    <recommendedName>
        <fullName evidence="3">RHS repeat-associated core domain-containing protein</fullName>
    </recommendedName>
</protein>
<dbReference type="InterPro" id="IPR022385">
    <property type="entry name" value="Rhs_assc_core"/>
</dbReference>
<sequence length="265" mass="30235">MSLLLFYQLEQHLYGSSRLSLWNPGLDLSTTFDIDTSWLSEGRRTYELTNHLGNVLATISDKRIPVFENEGMTVAYYDVDLLSAVDYYPFGMQMPGREFNGGGYRYGFNGKENDNEVKGEGNQQDYGMRVYDPRLGRFLSVDPITKQYPELTPCQFATNMPIWAVDLDGLEAFKVTQRSFAPWRRFGDAFGTFKKSFKGDDRGFSLFESGSRWDVMKATARLHSMAKFTLGTDGVSEEGHFASITTGYKNFVGRQEKQCICETKW</sequence>
<dbReference type="AlphaFoldDB" id="A0A291QWH0"/>
<dbReference type="PANTHER" id="PTHR32305:SF15">
    <property type="entry name" value="PROTEIN RHSA-RELATED"/>
    <property type="match status" value="1"/>
</dbReference>
<accession>A0A291QWH0</accession>
<dbReference type="NCBIfam" id="TIGR03696">
    <property type="entry name" value="Rhs_assc_core"/>
    <property type="match status" value="1"/>
</dbReference>
<keyword evidence="2" id="KW-1185">Reference proteome</keyword>
<dbReference type="EMBL" id="CP023777">
    <property type="protein sequence ID" value="ATL48204.1"/>
    <property type="molecule type" value="Genomic_DNA"/>
</dbReference>
<reference evidence="1 2" key="1">
    <citation type="submission" date="2017-10" db="EMBL/GenBank/DDBJ databases">
        <title>Paenichitinophaga pekingensis gen. nov., sp. nov., isolated from activated sludge.</title>
        <authorList>
            <person name="Jin D."/>
            <person name="Kong X."/>
            <person name="Deng Y."/>
            <person name="Bai Z."/>
        </authorList>
    </citation>
    <scope>NUCLEOTIDE SEQUENCE [LARGE SCALE GENOMIC DNA]</scope>
    <source>
        <strain evidence="1 2">13</strain>
    </source>
</reference>
<proteinExistence type="predicted"/>
<dbReference type="PANTHER" id="PTHR32305">
    <property type="match status" value="1"/>
</dbReference>
<dbReference type="Proteomes" id="UP000220133">
    <property type="component" value="Chromosome"/>
</dbReference>
<dbReference type="OrthoDB" id="2972467at2"/>
<name>A0A291QWH0_9BACT</name>
<organism evidence="1 2">
    <name type="scientific">Chitinophaga caeni</name>
    <dbReference type="NCBI Taxonomy" id="2029983"/>
    <lineage>
        <taxon>Bacteria</taxon>
        <taxon>Pseudomonadati</taxon>
        <taxon>Bacteroidota</taxon>
        <taxon>Chitinophagia</taxon>
        <taxon>Chitinophagales</taxon>
        <taxon>Chitinophagaceae</taxon>
        <taxon>Chitinophaga</taxon>
    </lineage>
</organism>
<gene>
    <name evidence="1" type="ORF">COR50_14105</name>
</gene>
<dbReference type="KEGG" id="cbae:COR50_14105"/>